<dbReference type="AlphaFoldDB" id="S3W8I6"/>
<dbReference type="GO" id="GO:0008360">
    <property type="term" value="P:regulation of cell shape"/>
    <property type="evidence" value="ECO:0007669"/>
    <property type="project" value="UniProtKB-KW"/>
</dbReference>
<dbReference type="GO" id="GO:0005524">
    <property type="term" value="F:ATP binding"/>
    <property type="evidence" value="ECO:0007669"/>
    <property type="project" value="UniProtKB-UniRule"/>
</dbReference>
<dbReference type="Proteomes" id="UP000014540">
    <property type="component" value="Unassembled WGS sequence"/>
</dbReference>
<feature type="domain" description="Mur ligase central" evidence="10">
    <location>
        <begin position="111"/>
        <end position="319"/>
    </location>
</feature>
<dbReference type="STRING" id="1193011.LEP1GSC058_1475"/>
<evidence type="ECO:0000313" key="12">
    <source>
        <dbReference type="Proteomes" id="UP000014540"/>
    </source>
</evidence>
<dbReference type="SUPFAM" id="SSF53623">
    <property type="entry name" value="MurD-like peptide ligases, catalytic domain"/>
    <property type="match status" value="1"/>
</dbReference>
<dbReference type="Gene3D" id="3.40.1190.10">
    <property type="entry name" value="Mur-like, catalytic domain"/>
    <property type="match status" value="1"/>
</dbReference>
<feature type="binding site" evidence="7">
    <location>
        <position position="33"/>
    </location>
    <ligand>
        <name>UDP-N-acetyl-alpha-D-muramoyl-L-alanyl-D-glutamate</name>
        <dbReference type="ChEBI" id="CHEBI:83900"/>
    </ligand>
</feature>
<dbReference type="InterPro" id="IPR036565">
    <property type="entry name" value="Mur-like_cat_sf"/>
</dbReference>
<comment type="caution">
    <text evidence="7">Lacks conserved residue(s) required for the propagation of feature annotation.</text>
</comment>
<feature type="domain" description="Mur ligase C-terminal" evidence="9">
    <location>
        <begin position="342"/>
        <end position="470"/>
    </location>
</feature>
<dbReference type="InterPro" id="IPR013221">
    <property type="entry name" value="Mur_ligase_cen"/>
</dbReference>
<feature type="binding site" evidence="7">
    <location>
        <begin position="113"/>
        <end position="119"/>
    </location>
    <ligand>
        <name>ATP</name>
        <dbReference type="ChEBI" id="CHEBI:30616"/>
    </ligand>
</feature>
<evidence type="ECO:0000256" key="5">
    <source>
        <dbReference type="ARBA" id="ARBA00022840"/>
    </source>
</evidence>
<evidence type="ECO:0000256" key="4">
    <source>
        <dbReference type="ARBA" id="ARBA00022741"/>
    </source>
</evidence>
<feature type="binding site" evidence="7">
    <location>
        <position position="468"/>
    </location>
    <ligand>
        <name>meso-2,6-diaminopimelate</name>
        <dbReference type="ChEBI" id="CHEBI:57791"/>
    </ligand>
</feature>
<dbReference type="RefSeq" id="WP_016547620.1">
    <property type="nucleotide sequence ID" value="NZ_AKWZ02000001.1"/>
</dbReference>
<protein>
    <recommendedName>
        <fullName evidence="7">UDP-N-acetylmuramoyl-L-alanyl-D-glutamate--2,6-diaminopimelate ligase</fullName>
        <ecNumber evidence="7">6.3.2.13</ecNumber>
    </recommendedName>
    <alternativeName>
        <fullName evidence="7">Meso-A2pm-adding enzyme</fullName>
    </alternativeName>
    <alternativeName>
        <fullName evidence="7">Meso-diaminopimelate-adding enzyme</fullName>
    </alternativeName>
    <alternativeName>
        <fullName evidence="7">UDP-MurNAc-L-Ala-D-Glu:meso-diaminopimelate ligase</fullName>
    </alternativeName>
    <alternativeName>
        <fullName evidence="7">UDP-MurNAc-tripeptide synthetase</fullName>
    </alternativeName>
    <alternativeName>
        <fullName evidence="7">UDP-N-acetylmuramyl-tripeptide synthetase</fullName>
    </alternativeName>
</protein>
<evidence type="ECO:0000256" key="6">
    <source>
        <dbReference type="ARBA" id="ARBA00023306"/>
    </source>
</evidence>
<proteinExistence type="inferred from homology"/>
<dbReference type="GO" id="GO:0000287">
    <property type="term" value="F:magnesium ion binding"/>
    <property type="evidence" value="ECO:0007669"/>
    <property type="project" value="UniProtKB-UniRule"/>
</dbReference>
<reference evidence="11" key="1">
    <citation type="submission" date="2013-04" db="EMBL/GenBank/DDBJ databases">
        <authorList>
            <person name="Harkins D.M."/>
            <person name="Durkin A.S."/>
            <person name="Selengut J.D."/>
            <person name="Sanka R."/>
            <person name="DePew J."/>
            <person name="Purushe J."/>
            <person name="Ahmed A."/>
            <person name="van der Linden H."/>
            <person name="Goris M.G.A."/>
            <person name="Hartskeerl R.A."/>
            <person name="Vinetz J.M."/>
            <person name="Sutton G.G."/>
            <person name="Nelson W.C."/>
            <person name="Fouts D.E."/>
        </authorList>
    </citation>
    <scope>NUCLEOTIDE SEQUENCE [LARGE SCALE GENOMIC DNA]</scope>
    <source>
        <strain evidence="11">BUT 6</strain>
    </source>
</reference>
<organism evidence="11 12">
    <name type="scientific">Leptospira fainei serovar Hurstbridge str. BUT 6</name>
    <dbReference type="NCBI Taxonomy" id="1193011"/>
    <lineage>
        <taxon>Bacteria</taxon>
        <taxon>Pseudomonadati</taxon>
        <taxon>Spirochaetota</taxon>
        <taxon>Spirochaetia</taxon>
        <taxon>Leptospirales</taxon>
        <taxon>Leptospiraceae</taxon>
        <taxon>Leptospira</taxon>
    </lineage>
</organism>
<feature type="binding site" evidence="7">
    <location>
        <begin position="416"/>
        <end position="419"/>
    </location>
    <ligand>
        <name>meso-2,6-diaminopimelate</name>
        <dbReference type="ChEBI" id="CHEBI:57791"/>
    </ligand>
</feature>
<dbReference type="Gene3D" id="3.90.190.20">
    <property type="entry name" value="Mur ligase, C-terminal domain"/>
    <property type="match status" value="1"/>
</dbReference>
<keyword evidence="3 7" id="KW-0132">Cell division</keyword>
<keyword evidence="7 8" id="KW-0961">Cell wall biogenesis/degradation</keyword>
<evidence type="ECO:0000256" key="7">
    <source>
        <dbReference type="HAMAP-Rule" id="MF_00208"/>
    </source>
</evidence>
<keyword evidence="7 8" id="KW-0573">Peptidoglycan synthesis</keyword>
<evidence type="ECO:0000256" key="1">
    <source>
        <dbReference type="ARBA" id="ARBA00005898"/>
    </source>
</evidence>
<dbReference type="PANTHER" id="PTHR23135">
    <property type="entry name" value="MUR LIGASE FAMILY MEMBER"/>
    <property type="match status" value="1"/>
</dbReference>
<keyword evidence="7" id="KW-0460">Magnesium</keyword>
<accession>S3W8I6</accession>
<feature type="binding site" evidence="7">
    <location>
        <position position="190"/>
    </location>
    <ligand>
        <name>UDP-N-acetyl-alpha-D-muramoyl-L-alanyl-D-glutamate</name>
        <dbReference type="ChEBI" id="CHEBI:83900"/>
    </ligand>
</feature>
<keyword evidence="7 8" id="KW-0133">Cell shape</keyword>
<dbReference type="HAMAP" id="MF_00208">
    <property type="entry name" value="MurE"/>
    <property type="match status" value="1"/>
</dbReference>
<evidence type="ECO:0000259" key="10">
    <source>
        <dbReference type="Pfam" id="PF08245"/>
    </source>
</evidence>
<dbReference type="OrthoDB" id="9800958at2"/>
<dbReference type="GO" id="GO:0071555">
    <property type="term" value="P:cell wall organization"/>
    <property type="evidence" value="ECO:0007669"/>
    <property type="project" value="UniProtKB-KW"/>
</dbReference>
<dbReference type="NCBIfam" id="TIGR01085">
    <property type="entry name" value="murE"/>
    <property type="match status" value="1"/>
</dbReference>
<evidence type="ECO:0000256" key="2">
    <source>
        <dbReference type="ARBA" id="ARBA00022598"/>
    </source>
</evidence>
<comment type="catalytic activity">
    <reaction evidence="7">
        <text>UDP-N-acetyl-alpha-D-muramoyl-L-alanyl-D-glutamate + meso-2,6-diaminopimelate + ATP = UDP-N-acetyl-alpha-D-muramoyl-L-alanyl-gamma-D-glutamyl-meso-2,6-diaminopimelate + ADP + phosphate + H(+)</text>
        <dbReference type="Rhea" id="RHEA:23676"/>
        <dbReference type="ChEBI" id="CHEBI:15378"/>
        <dbReference type="ChEBI" id="CHEBI:30616"/>
        <dbReference type="ChEBI" id="CHEBI:43474"/>
        <dbReference type="ChEBI" id="CHEBI:57791"/>
        <dbReference type="ChEBI" id="CHEBI:83900"/>
        <dbReference type="ChEBI" id="CHEBI:83905"/>
        <dbReference type="ChEBI" id="CHEBI:456216"/>
        <dbReference type="EC" id="6.3.2.13"/>
    </reaction>
</comment>
<dbReference type="SUPFAM" id="SSF53244">
    <property type="entry name" value="MurD-like peptide ligases, peptide-binding domain"/>
    <property type="match status" value="1"/>
</dbReference>
<evidence type="ECO:0000256" key="3">
    <source>
        <dbReference type="ARBA" id="ARBA00022618"/>
    </source>
</evidence>
<comment type="function">
    <text evidence="7">Catalyzes the addition of meso-diaminopimelic acid to the nucleotide precursor UDP-N-acetylmuramoyl-L-alanyl-D-glutamate (UMAG) in the biosynthesis of bacterial cell-wall peptidoglycan.</text>
</comment>
<dbReference type="InterPro" id="IPR005761">
    <property type="entry name" value="UDP-N-AcMur-Glu-dNH2Pim_ligase"/>
</dbReference>
<name>S3W8I6_9LEPT</name>
<keyword evidence="4 7" id="KW-0547">Nucleotide-binding</keyword>
<dbReference type="PANTHER" id="PTHR23135:SF4">
    <property type="entry name" value="UDP-N-ACETYLMURAMOYL-L-ALANYL-D-GLUTAMATE--2,6-DIAMINOPIMELATE LIGASE MURE HOMOLOG, CHLOROPLASTIC"/>
    <property type="match status" value="1"/>
</dbReference>
<keyword evidence="12" id="KW-1185">Reference proteome</keyword>
<dbReference type="GO" id="GO:0008765">
    <property type="term" value="F:UDP-N-acetylmuramoylalanyl-D-glutamate-2,6-diaminopimelate ligase activity"/>
    <property type="evidence" value="ECO:0007669"/>
    <property type="project" value="UniProtKB-UniRule"/>
</dbReference>
<dbReference type="InterPro" id="IPR004101">
    <property type="entry name" value="Mur_ligase_C"/>
</dbReference>
<dbReference type="GO" id="GO:0005737">
    <property type="term" value="C:cytoplasm"/>
    <property type="evidence" value="ECO:0007669"/>
    <property type="project" value="UniProtKB-SubCell"/>
</dbReference>
<comment type="cofactor">
    <cofactor evidence="7">
        <name>Mg(2+)</name>
        <dbReference type="ChEBI" id="CHEBI:18420"/>
    </cofactor>
</comment>
<dbReference type="Pfam" id="PF02875">
    <property type="entry name" value="Mur_ligase_C"/>
    <property type="match status" value="1"/>
</dbReference>
<evidence type="ECO:0000259" key="9">
    <source>
        <dbReference type="Pfam" id="PF02875"/>
    </source>
</evidence>
<feature type="binding site" evidence="7">
    <location>
        <position position="392"/>
    </location>
    <ligand>
        <name>meso-2,6-diaminopimelate</name>
        <dbReference type="ChEBI" id="CHEBI:57791"/>
    </ligand>
</feature>
<comment type="PTM">
    <text evidence="7">Carboxylation is probably crucial for Mg(2+) binding and, consequently, for the gamma-phosphate positioning of ATP.</text>
</comment>
<keyword evidence="5 7" id="KW-0067">ATP-binding</keyword>
<gene>
    <name evidence="7 11" type="primary">murE</name>
    <name evidence="11" type="ORF">LEP1GSC058_1475</name>
</gene>
<keyword evidence="2 7" id="KW-0436">Ligase</keyword>
<feature type="short sequence motif" description="Meso-diaminopimelate recognition motif" evidence="7">
    <location>
        <begin position="416"/>
        <end position="419"/>
    </location>
</feature>
<feature type="modified residue" description="N6-carboxylysine" evidence="7">
    <location>
        <position position="222"/>
    </location>
</feature>
<comment type="pathway">
    <text evidence="7 8">Cell wall biogenesis; peptidoglycan biosynthesis.</text>
</comment>
<dbReference type="GO" id="GO:0051301">
    <property type="term" value="P:cell division"/>
    <property type="evidence" value="ECO:0007669"/>
    <property type="project" value="UniProtKB-KW"/>
</dbReference>
<keyword evidence="7" id="KW-0963">Cytoplasm</keyword>
<dbReference type="EC" id="6.3.2.13" evidence="7"/>
<feature type="binding site" evidence="7">
    <location>
        <begin position="155"/>
        <end position="156"/>
    </location>
    <ligand>
        <name>UDP-N-acetyl-alpha-D-muramoyl-L-alanyl-D-glutamate</name>
        <dbReference type="ChEBI" id="CHEBI:83900"/>
    </ligand>
</feature>
<feature type="binding site" evidence="7">
    <location>
        <position position="182"/>
    </location>
    <ligand>
        <name>UDP-N-acetyl-alpha-D-muramoyl-L-alanyl-D-glutamate</name>
        <dbReference type="ChEBI" id="CHEBI:83900"/>
    </ligand>
</feature>
<keyword evidence="6 7" id="KW-0131">Cell cycle</keyword>
<dbReference type="NCBIfam" id="NF001126">
    <property type="entry name" value="PRK00139.1-4"/>
    <property type="match status" value="1"/>
</dbReference>
<evidence type="ECO:0000256" key="8">
    <source>
        <dbReference type="RuleBase" id="RU004135"/>
    </source>
</evidence>
<dbReference type="UniPathway" id="UPA00219"/>
<comment type="caution">
    <text evidence="11">The sequence shown here is derived from an EMBL/GenBank/DDBJ whole genome shotgun (WGS) entry which is preliminary data.</text>
</comment>
<dbReference type="Pfam" id="PF08245">
    <property type="entry name" value="Mur_ligase_M"/>
    <property type="match status" value="1"/>
</dbReference>
<evidence type="ECO:0000313" key="11">
    <source>
        <dbReference type="EMBL" id="EPG76347.1"/>
    </source>
</evidence>
<sequence>MKLSVLLEAFPGIKVLSPFFDDSEEVIFARTDSRQLSEQDLFCVPNSLGIKGIEYAAESIGRFLLFQDGTQIPDLPNKIILTSPQDPEKYAGKIASFLLGNPSESLKVIGITGTNGKTSLTYILASLGEAVGASCGVIGTVGVRFKGKKKDTGYTTPDACTLQEILKEMLDAGIEYVFMEASSHGLKLGRTDGVRFIAGVFTNLTQDHLDFHSNMEDYLRSKSLLFQSLKTESGAFGVLDLASPGGSQMFNLIRKGRPDLKLFAISDENGELKISKEEFSLQGTEYDFEIPPVWGGRARIHTNLLGGFNIRNTALALTTALGLGWPRNSLLEALRSIPQIPGRFQLYYSPDRSRMAVVDYAHTPDALENILKSVRESKPKELIVLFGCGGDRDRTKRPQMARIAERLADKVILTSDNPRTENPEAILDEIQSGFSAGFTPFLRETDRAVAIRRGISVLREGGCLLVAGKGHEDYQIVGKEKRHFDDGEEIQKAWQFSESGR</sequence>
<feature type="binding site" evidence="7">
    <location>
        <position position="472"/>
    </location>
    <ligand>
        <name>meso-2,6-diaminopimelate</name>
        <dbReference type="ChEBI" id="CHEBI:57791"/>
    </ligand>
</feature>
<dbReference type="GO" id="GO:0009252">
    <property type="term" value="P:peptidoglycan biosynthetic process"/>
    <property type="evidence" value="ECO:0007669"/>
    <property type="project" value="UniProtKB-UniRule"/>
</dbReference>
<comment type="subcellular location">
    <subcellularLocation>
        <location evidence="7 8">Cytoplasm</location>
    </subcellularLocation>
</comment>
<dbReference type="EMBL" id="AKWZ02000001">
    <property type="protein sequence ID" value="EPG76347.1"/>
    <property type="molecule type" value="Genomic_DNA"/>
</dbReference>
<dbReference type="InterPro" id="IPR036615">
    <property type="entry name" value="Mur_ligase_C_dom_sf"/>
</dbReference>
<comment type="similarity">
    <text evidence="1 7">Belongs to the MurCDEF family. MurE subfamily.</text>
</comment>